<proteinExistence type="predicted"/>
<evidence type="ECO:0000313" key="1">
    <source>
        <dbReference type="EMBL" id="UYL65046.1"/>
    </source>
</evidence>
<accession>A0AA46TDJ8</accession>
<name>A0AA46TDJ8_9VIRU</name>
<evidence type="ECO:0000313" key="2">
    <source>
        <dbReference type="Proteomes" id="UP001156239"/>
    </source>
</evidence>
<gene>
    <name evidence="1" type="ORF">OBKJMPBA_00014</name>
</gene>
<sequence>MIERVTVWNKSGENLEVKFKLIISYKNVSLYDEHAETFLAWKAEETDRELVIELTKWEDEED</sequence>
<keyword evidence="2" id="KW-1185">Reference proteome</keyword>
<dbReference type="Proteomes" id="UP001156239">
    <property type="component" value="Segment"/>
</dbReference>
<reference evidence="1 2" key="1">
    <citation type="submission" date="2022-09" db="EMBL/GenBank/DDBJ databases">
        <title>Evolutionary Diversification of Methanotrophic Ca. Methanophagales (ANME-1) and Their Expansive Virome.</title>
        <authorList>
            <person name="Laso-Perez R."/>
            <person name="Wu F."/>
            <person name="Cremiere A."/>
            <person name="Speth D.R."/>
            <person name="Magyar J.S."/>
            <person name="Krupovic M."/>
            <person name="Orphan V."/>
        </authorList>
    </citation>
    <scope>NUCLEOTIDE SEQUENCE [LARGE SCALE GENOMIC DNA]</scope>
    <source>
        <strain evidence="1">PBV304</strain>
    </source>
</reference>
<dbReference type="EMBL" id="OP548099">
    <property type="protein sequence ID" value="UYL65046.1"/>
    <property type="molecule type" value="Genomic_DNA"/>
</dbReference>
<protein>
    <submittedName>
        <fullName evidence="1">Uncharacterized protein</fullName>
    </submittedName>
</protein>
<organism evidence="1 2">
    <name type="scientific">Methanophagales virus PBV304</name>
    <dbReference type="NCBI Taxonomy" id="3071309"/>
    <lineage>
        <taxon>Viruses</taxon>
        <taxon>Varidnaviria</taxon>
        <taxon>Abadenavirae</taxon>
        <taxon>Produgelaviricota</taxon>
        <taxon>Belvinaviricetes</taxon>
        <taxon>Coyopavirales</taxon>
        <taxon>Chaacviridae</taxon>
        <taxon>Homochaacvirus</taxon>
        <taxon>Homochaacvirus pescaderoense</taxon>
    </lineage>
</organism>